<name>A0AAD3SXJ9_NEPGR</name>
<organism evidence="2 3">
    <name type="scientific">Nepenthes gracilis</name>
    <name type="common">Slender pitcher plant</name>
    <dbReference type="NCBI Taxonomy" id="150966"/>
    <lineage>
        <taxon>Eukaryota</taxon>
        <taxon>Viridiplantae</taxon>
        <taxon>Streptophyta</taxon>
        <taxon>Embryophyta</taxon>
        <taxon>Tracheophyta</taxon>
        <taxon>Spermatophyta</taxon>
        <taxon>Magnoliopsida</taxon>
        <taxon>eudicotyledons</taxon>
        <taxon>Gunneridae</taxon>
        <taxon>Pentapetalae</taxon>
        <taxon>Caryophyllales</taxon>
        <taxon>Nepenthaceae</taxon>
        <taxon>Nepenthes</taxon>
    </lineage>
</organism>
<proteinExistence type="predicted"/>
<accession>A0AAD3SXJ9</accession>
<protein>
    <submittedName>
        <fullName evidence="2">Uncharacterized protein</fullName>
    </submittedName>
</protein>
<dbReference type="EMBL" id="BSYO01000020">
    <property type="protein sequence ID" value="GMH18937.1"/>
    <property type="molecule type" value="Genomic_DNA"/>
</dbReference>
<keyword evidence="1" id="KW-0812">Transmembrane</keyword>
<dbReference type="AlphaFoldDB" id="A0AAD3SXJ9"/>
<evidence type="ECO:0000313" key="3">
    <source>
        <dbReference type="Proteomes" id="UP001279734"/>
    </source>
</evidence>
<keyword evidence="1" id="KW-0472">Membrane</keyword>
<feature type="transmembrane region" description="Helical" evidence="1">
    <location>
        <begin position="12"/>
        <end position="34"/>
    </location>
</feature>
<reference evidence="2" key="1">
    <citation type="submission" date="2023-05" db="EMBL/GenBank/DDBJ databases">
        <title>Nepenthes gracilis genome sequencing.</title>
        <authorList>
            <person name="Fukushima K."/>
        </authorList>
    </citation>
    <scope>NUCLEOTIDE SEQUENCE</scope>
    <source>
        <strain evidence="2">SING2019-196</strain>
    </source>
</reference>
<dbReference type="Proteomes" id="UP001279734">
    <property type="component" value="Unassembled WGS sequence"/>
</dbReference>
<keyword evidence="3" id="KW-1185">Reference proteome</keyword>
<sequence>MVSWSTEDLTGIVGSVSASIGAVVVVVAVAGGCAEDTQRDTSLTIFFIPQRNPSPPRFLSLSLSPTFVDFPLIDRLFESKS</sequence>
<comment type="caution">
    <text evidence="2">The sequence shown here is derived from an EMBL/GenBank/DDBJ whole genome shotgun (WGS) entry which is preliminary data.</text>
</comment>
<keyword evidence="1" id="KW-1133">Transmembrane helix</keyword>
<evidence type="ECO:0000256" key="1">
    <source>
        <dbReference type="SAM" id="Phobius"/>
    </source>
</evidence>
<evidence type="ECO:0000313" key="2">
    <source>
        <dbReference type="EMBL" id="GMH18937.1"/>
    </source>
</evidence>
<gene>
    <name evidence="2" type="ORF">Nepgr_020778</name>
</gene>